<evidence type="ECO:0000256" key="1">
    <source>
        <dbReference type="ARBA" id="ARBA00004629"/>
    </source>
</evidence>
<sequence length="103" mass="11371">MIGSVGDEKAQALDKGTKSIHKLINAAKAKGFGCWEMQCLKQVFAVPEGISLSEYNNSSKNLSIEVELSDMELDSELESLRKELAAVKYQFIARSIRGKFGML</sequence>
<protein>
    <submittedName>
        <fullName evidence="10">Mis12 protein</fullName>
    </submittedName>
</protein>
<dbReference type="EMBL" id="SWLB01000013">
    <property type="protein sequence ID" value="KAF3330767.1"/>
    <property type="molecule type" value="Genomic_DNA"/>
</dbReference>
<keyword evidence="7" id="KW-0175">Coiled coil</keyword>
<keyword evidence="6" id="KW-0995">Kinetochore</keyword>
<gene>
    <name evidence="10" type="ORF">FCM35_KLT04121</name>
</gene>
<evidence type="ECO:0000256" key="9">
    <source>
        <dbReference type="ARBA" id="ARBA00023328"/>
    </source>
</evidence>
<dbReference type="GO" id="GO:0000444">
    <property type="term" value="C:MIS12/MIND type complex"/>
    <property type="evidence" value="ECO:0007669"/>
    <property type="project" value="TreeGrafter"/>
</dbReference>
<dbReference type="OrthoDB" id="1884855at2759"/>
<dbReference type="Pfam" id="PF05859">
    <property type="entry name" value="Mis12"/>
    <property type="match status" value="1"/>
</dbReference>
<keyword evidence="4" id="KW-0132">Cell division</keyword>
<evidence type="ECO:0000256" key="2">
    <source>
        <dbReference type="ARBA" id="ARBA00008643"/>
    </source>
</evidence>
<dbReference type="InterPro" id="IPR008685">
    <property type="entry name" value="Centromere_Mis12"/>
</dbReference>
<dbReference type="PANTHER" id="PTHR14527:SF2">
    <property type="entry name" value="PROTEIN MIS12 HOMOLOG"/>
    <property type="match status" value="1"/>
</dbReference>
<keyword evidence="8" id="KW-0131">Cell cycle</keyword>
<dbReference type="AlphaFoldDB" id="A0A833R107"/>
<evidence type="ECO:0000313" key="10">
    <source>
        <dbReference type="EMBL" id="KAF3330767.1"/>
    </source>
</evidence>
<dbReference type="GO" id="GO:0051382">
    <property type="term" value="P:kinetochore assembly"/>
    <property type="evidence" value="ECO:0007669"/>
    <property type="project" value="TreeGrafter"/>
</dbReference>
<keyword evidence="3" id="KW-0158">Chromosome</keyword>
<keyword evidence="11" id="KW-1185">Reference proteome</keyword>
<name>A0A833R107_9POAL</name>
<evidence type="ECO:0000256" key="8">
    <source>
        <dbReference type="ARBA" id="ARBA00023306"/>
    </source>
</evidence>
<dbReference type="GO" id="GO:0000070">
    <property type="term" value="P:mitotic sister chromatid segregation"/>
    <property type="evidence" value="ECO:0007669"/>
    <property type="project" value="TreeGrafter"/>
</dbReference>
<comment type="subcellular location">
    <subcellularLocation>
        <location evidence="1">Chromosome</location>
        <location evidence="1">Centromere</location>
        <location evidence="1">Kinetochore</location>
    </subcellularLocation>
</comment>
<evidence type="ECO:0000256" key="3">
    <source>
        <dbReference type="ARBA" id="ARBA00022454"/>
    </source>
</evidence>
<proteinExistence type="inferred from homology"/>
<comment type="caution">
    <text evidence="10">The sequence shown here is derived from an EMBL/GenBank/DDBJ whole genome shotgun (WGS) entry which is preliminary data.</text>
</comment>
<comment type="similarity">
    <text evidence="2">Belongs to the mis12 family.</text>
</comment>
<dbReference type="GO" id="GO:0005634">
    <property type="term" value="C:nucleus"/>
    <property type="evidence" value="ECO:0007669"/>
    <property type="project" value="InterPro"/>
</dbReference>
<evidence type="ECO:0000256" key="5">
    <source>
        <dbReference type="ARBA" id="ARBA00022776"/>
    </source>
</evidence>
<dbReference type="PANTHER" id="PTHR14527">
    <property type="entry name" value="PROTEIN MIS12 HOMOLOG"/>
    <property type="match status" value="1"/>
</dbReference>
<evidence type="ECO:0000256" key="7">
    <source>
        <dbReference type="ARBA" id="ARBA00023054"/>
    </source>
</evidence>
<dbReference type="GO" id="GO:0051301">
    <property type="term" value="P:cell division"/>
    <property type="evidence" value="ECO:0007669"/>
    <property type="project" value="UniProtKB-KW"/>
</dbReference>
<evidence type="ECO:0000256" key="6">
    <source>
        <dbReference type="ARBA" id="ARBA00022838"/>
    </source>
</evidence>
<accession>A0A833R107</accession>
<keyword evidence="9" id="KW-0137">Centromere</keyword>
<evidence type="ECO:0000313" key="11">
    <source>
        <dbReference type="Proteomes" id="UP000623129"/>
    </source>
</evidence>
<reference evidence="10" key="1">
    <citation type="submission" date="2020-01" db="EMBL/GenBank/DDBJ databases">
        <title>Genome sequence of Kobresia littledalei, the first chromosome-level genome in the family Cyperaceae.</title>
        <authorList>
            <person name="Qu G."/>
        </authorList>
    </citation>
    <scope>NUCLEOTIDE SEQUENCE</scope>
    <source>
        <strain evidence="10">C.B.Clarke</strain>
        <tissue evidence="10">Leaf</tissue>
    </source>
</reference>
<keyword evidence="5" id="KW-0498">Mitosis</keyword>
<evidence type="ECO:0000256" key="4">
    <source>
        <dbReference type="ARBA" id="ARBA00022618"/>
    </source>
</evidence>
<dbReference type="Proteomes" id="UP000623129">
    <property type="component" value="Unassembled WGS sequence"/>
</dbReference>
<organism evidence="10 11">
    <name type="scientific">Carex littledalei</name>
    <dbReference type="NCBI Taxonomy" id="544730"/>
    <lineage>
        <taxon>Eukaryota</taxon>
        <taxon>Viridiplantae</taxon>
        <taxon>Streptophyta</taxon>
        <taxon>Embryophyta</taxon>
        <taxon>Tracheophyta</taxon>
        <taxon>Spermatophyta</taxon>
        <taxon>Magnoliopsida</taxon>
        <taxon>Liliopsida</taxon>
        <taxon>Poales</taxon>
        <taxon>Cyperaceae</taxon>
        <taxon>Cyperoideae</taxon>
        <taxon>Cariceae</taxon>
        <taxon>Carex</taxon>
        <taxon>Carex subgen. Euthyceras</taxon>
    </lineage>
</organism>